<dbReference type="GO" id="GO:0012505">
    <property type="term" value="C:endomembrane system"/>
    <property type="evidence" value="ECO:0007669"/>
    <property type="project" value="UniProtKB-SubCell"/>
</dbReference>
<keyword evidence="2" id="KW-0813">Transport</keyword>
<feature type="transmembrane region" description="Helical" evidence="6">
    <location>
        <begin position="358"/>
        <end position="379"/>
    </location>
</feature>
<feature type="transmembrane region" description="Helical" evidence="6">
    <location>
        <begin position="94"/>
        <end position="115"/>
    </location>
</feature>
<sequence>IVLVTIGLTLGAFIASLSEAVVSTVTDTIANDLKSFGALTWIAGGYMLSLVAFCPLFGKLSDIFDRKPVMVFSVIVFALGSLGCALASTMPMLIGFRILSGIGGSGLLSLSYIMVSDIIPLESRSSYLSLVSTVFALSNILGPIIGGIIAEYSWRGIFYLQIPPCIVLAIIVVFVLDLPKSEGNMLQRLKRVDFLGCITLTVSVVLLVLATNWGGKEYEWHSVLIITLFSMSLVIFIIFIIIEWKFAYEPILPGRIFNRDIIFVNAAHFFAGAIRLVMVFYFPIYFQNVKGLTPSQSGYQLIPFILSISIFSVVSGYLAQLVRSIRGVMWFGSVISLIGVCLFAFLPKIESTPVEMVVVVVNGMGLGLYLQLITLTCQVSVPQEDVAISTGFSGFSTNIGGVIGIAVIGSIFDNTLVDQI</sequence>
<dbReference type="Gene3D" id="1.20.1720.10">
    <property type="entry name" value="Multidrug resistance protein D"/>
    <property type="match status" value="1"/>
</dbReference>
<feature type="chain" id="PRO_5007294060" evidence="7">
    <location>
        <begin position="21"/>
        <end position="420"/>
    </location>
</feature>
<keyword evidence="3 6" id="KW-0812">Transmembrane</keyword>
<feature type="transmembrane region" description="Helical" evidence="6">
    <location>
        <begin position="36"/>
        <end position="57"/>
    </location>
</feature>
<accession>A0A137NUI8</accession>
<evidence type="ECO:0000256" key="4">
    <source>
        <dbReference type="ARBA" id="ARBA00022989"/>
    </source>
</evidence>
<dbReference type="SUPFAM" id="SSF103473">
    <property type="entry name" value="MFS general substrate transporter"/>
    <property type="match status" value="1"/>
</dbReference>
<feature type="transmembrane region" description="Helical" evidence="6">
    <location>
        <begin position="156"/>
        <end position="176"/>
    </location>
</feature>
<dbReference type="GO" id="GO:0022857">
    <property type="term" value="F:transmembrane transporter activity"/>
    <property type="evidence" value="ECO:0007669"/>
    <property type="project" value="InterPro"/>
</dbReference>
<dbReference type="GO" id="GO:0005886">
    <property type="term" value="C:plasma membrane"/>
    <property type="evidence" value="ECO:0007669"/>
    <property type="project" value="TreeGrafter"/>
</dbReference>
<dbReference type="STRING" id="796925.A0A137NUI8"/>
<evidence type="ECO:0000256" key="6">
    <source>
        <dbReference type="SAM" id="Phobius"/>
    </source>
</evidence>
<dbReference type="EMBL" id="KQ964728">
    <property type="protein sequence ID" value="KXN66417.1"/>
    <property type="molecule type" value="Genomic_DNA"/>
</dbReference>
<feature type="transmembrane region" description="Helical" evidence="6">
    <location>
        <begin position="298"/>
        <end position="319"/>
    </location>
</feature>
<keyword evidence="4 6" id="KW-1133">Transmembrane helix</keyword>
<evidence type="ECO:0000256" key="7">
    <source>
        <dbReference type="SAM" id="SignalP"/>
    </source>
</evidence>
<dbReference type="InterPro" id="IPR011701">
    <property type="entry name" value="MFS"/>
</dbReference>
<name>A0A137NUI8_CONC2</name>
<evidence type="ECO:0000256" key="1">
    <source>
        <dbReference type="ARBA" id="ARBA00004127"/>
    </source>
</evidence>
<dbReference type="InterPro" id="IPR036259">
    <property type="entry name" value="MFS_trans_sf"/>
</dbReference>
<gene>
    <name evidence="9" type="ORF">CONCODRAFT_28649</name>
</gene>
<dbReference type="AlphaFoldDB" id="A0A137NUI8"/>
<evidence type="ECO:0000256" key="3">
    <source>
        <dbReference type="ARBA" id="ARBA00022692"/>
    </source>
</evidence>
<dbReference type="Gene3D" id="1.20.1250.20">
    <property type="entry name" value="MFS general substrate transporter like domains"/>
    <property type="match status" value="1"/>
</dbReference>
<dbReference type="Pfam" id="PF07690">
    <property type="entry name" value="MFS_1"/>
    <property type="match status" value="1"/>
</dbReference>
<evidence type="ECO:0000259" key="8">
    <source>
        <dbReference type="PROSITE" id="PS50850"/>
    </source>
</evidence>
<dbReference type="OrthoDB" id="3437016at2759"/>
<feature type="signal peptide" evidence="7">
    <location>
        <begin position="1"/>
        <end position="20"/>
    </location>
</feature>
<feature type="transmembrane region" description="Helical" evidence="6">
    <location>
        <begin position="192"/>
        <end position="214"/>
    </location>
</feature>
<keyword evidence="10" id="KW-1185">Reference proteome</keyword>
<reference evidence="9 10" key="1">
    <citation type="journal article" date="2015" name="Genome Biol. Evol.">
        <title>Phylogenomic analyses indicate that early fungi evolved digesting cell walls of algal ancestors of land plants.</title>
        <authorList>
            <person name="Chang Y."/>
            <person name="Wang S."/>
            <person name="Sekimoto S."/>
            <person name="Aerts A.L."/>
            <person name="Choi C."/>
            <person name="Clum A."/>
            <person name="LaButti K.M."/>
            <person name="Lindquist E.A."/>
            <person name="Yee Ngan C."/>
            <person name="Ohm R.A."/>
            <person name="Salamov A.A."/>
            <person name="Grigoriev I.V."/>
            <person name="Spatafora J.W."/>
            <person name="Berbee M.L."/>
        </authorList>
    </citation>
    <scope>NUCLEOTIDE SEQUENCE [LARGE SCALE GENOMIC DNA]</scope>
    <source>
        <strain evidence="9 10">NRRL 28638</strain>
    </source>
</reference>
<feature type="non-terminal residue" evidence="9">
    <location>
        <position position="420"/>
    </location>
</feature>
<dbReference type="InterPro" id="IPR020846">
    <property type="entry name" value="MFS_dom"/>
</dbReference>
<feature type="transmembrane region" description="Helical" evidence="6">
    <location>
        <begin position="127"/>
        <end position="150"/>
    </location>
</feature>
<evidence type="ECO:0000256" key="5">
    <source>
        <dbReference type="ARBA" id="ARBA00023136"/>
    </source>
</evidence>
<evidence type="ECO:0000313" key="10">
    <source>
        <dbReference type="Proteomes" id="UP000070444"/>
    </source>
</evidence>
<comment type="subcellular location">
    <subcellularLocation>
        <location evidence="1">Endomembrane system</location>
        <topology evidence="1">Multi-pass membrane protein</topology>
    </subcellularLocation>
</comment>
<evidence type="ECO:0000313" key="9">
    <source>
        <dbReference type="EMBL" id="KXN66417.1"/>
    </source>
</evidence>
<feature type="transmembrane region" description="Helical" evidence="6">
    <location>
        <begin position="220"/>
        <end position="242"/>
    </location>
</feature>
<keyword evidence="7" id="KW-0732">Signal</keyword>
<dbReference type="PROSITE" id="PS50850">
    <property type="entry name" value="MFS"/>
    <property type="match status" value="1"/>
</dbReference>
<feature type="transmembrane region" description="Helical" evidence="6">
    <location>
        <begin position="262"/>
        <end position="286"/>
    </location>
</feature>
<feature type="transmembrane region" description="Helical" evidence="6">
    <location>
        <begin position="391"/>
        <end position="412"/>
    </location>
</feature>
<evidence type="ECO:0000256" key="2">
    <source>
        <dbReference type="ARBA" id="ARBA00022448"/>
    </source>
</evidence>
<feature type="domain" description="Major facilitator superfamily (MFS) profile" evidence="8">
    <location>
        <begin position="4"/>
        <end position="420"/>
    </location>
</feature>
<feature type="transmembrane region" description="Helical" evidence="6">
    <location>
        <begin position="69"/>
        <end position="88"/>
    </location>
</feature>
<keyword evidence="5 6" id="KW-0472">Membrane</keyword>
<dbReference type="PANTHER" id="PTHR23501:SF191">
    <property type="entry name" value="VACUOLAR BASIC AMINO ACID TRANSPORTER 4"/>
    <property type="match status" value="1"/>
</dbReference>
<proteinExistence type="predicted"/>
<dbReference type="PANTHER" id="PTHR23501">
    <property type="entry name" value="MAJOR FACILITATOR SUPERFAMILY"/>
    <property type="match status" value="1"/>
</dbReference>
<organism evidence="9 10">
    <name type="scientific">Conidiobolus coronatus (strain ATCC 28846 / CBS 209.66 / NRRL 28638)</name>
    <name type="common">Delacroixia coronata</name>
    <dbReference type="NCBI Taxonomy" id="796925"/>
    <lineage>
        <taxon>Eukaryota</taxon>
        <taxon>Fungi</taxon>
        <taxon>Fungi incertae sedis</taxon>
        <taxon>Zoopagomycota</taxon>
        <taxon>Entomophthoromycotina</taxon>
        <taxon>Entomophthoromycetes</taxon>
        <taxon>Entomophthorales</taxon>
        <taxon>Ancylistaceae</taxon>
        <taxon>Conidiobolus</taxon>
    </lineage>
</organism>
<dbReference type="Proteomes" id="UP000070444">
    <property type="component" value="Unassembled WGS sequence"/>
</dbReference>
<feature type="non-terminal residue" evidence="9">
    <location>
        <position position="1"/>
    </location>
</feature>
<dbReference type="PRINTS" id="PR01036">
    <property type="entry name" value="TCRTETB"/>
</dbReference>
<protein>
    <submittedName>
        <fullName evidence="9">MFS general substrate transporter</fullName>
    </submittedName>
</protein>
<feature type="transmembrane region" description="Helical" evidence="6">
    <location>
        <begin position="328"/>
        <end position="346"/>
    </location>
</feature>